<evidence type="ECO:0000313" key="4">
    <source>
        <dbReference type="EMBL" id="SMH26103.1"/>
    </source>
</evidence>
<dbReference type="AlphaFoldDB" id="A0A1X7MMQ8"/>
<feature type="transmembrane region" description="Helical" evidence="2">
    <location>
        <begin position="109"/>
        <end position="128"/>
    </location>
</feature>
<keyword evidence="1 5" id="KW-0238">DNA-binding</keyword>
<dbReference type="Proteomes" id="UP000193435">
    <property type="component" value="Unassembled WGS sequence"/>
</dbReference>
<dbReference type="SUPFAM" id="SSF47413">
    <property type="entry name" value="lambda repressor-like DNA-binding domains"/>
    <property type="match status" value="1"/>
</dbReference>
<evidence type="ECO:0000313" key="9">
    <source>
        <dbReference type="Proteomes" id="UP000193435"/>
    </source>
</evidence>
<feature type="transmembrane region" description="Helical" evidence="2">
    <location>
        <begin position="85"/>
        <end position="103"/>
    </location>
</feature>
<evidence type="ECO:0000313" key="6">
    <source>
        <dbReference type="EMBL" id="SMH26116.1"/>
    </source>
</evidence>
<dbReference type="GO" id="GO:0003677">
    <property type="term" value="F:DNA binding"/>
    <property type="evidence" value="ECO:0007669"/>
    <property type="project" value="UniProtKB-KW"/>
</dbReference>
<dbReference type="SMART" id="SM00530">
    <property type="entry name" value="HTH_XRE"/>
    <property type="match status" value="1"/>
</dbReference>
<dbReference type="OrthoDB" id="4427456at2"/>
<protein>
    <submittedName>
        <fullName evidence="5">DNA-binding transcriptional regulator, XRE-family HTH domain</fullName>
    </submittedName>
</protein>
<dbReference type="RefSeq" id="WP_085558453.1">
    <property type="nucleotide sequence ID" value="NZ_FOAH01000061.1"/>
</dbReference>
<gene>
    <name evidence="4" type="ORF">SAMN04488700_0005</name>
    <name evidence="5" type="ORF">SAMN04488700_0011</name>
    <name evidence="6" type="ORF">SAMN04488700_0017</name>
    <name evidence="7" type="ORF">SAMN04488700_0023</name>
    <name evidence="8" type="ORF">SAMN04488700_0028</name>
</gene>
<keyword evidence="9" id="KW-1185">Reference proteome</keyword>
<dbReference type="EMBL" id="FXBJ01000001">
    <property type="protein sequence ID" value="SMH26116.1"/>
    <property type="molecule type" value="Genomic_DNA"/>
</dbReference>
<evidence type="ECO:0000256" key="1">
    <source>
        <dbReference type="ARBA" id="ARBA00023125"/>
    </source>
</evidence>
<organism evidence="5 9">
    <name type="scientific">Carnobacterium iners</name>
    <dbReference type="NCBI Taxonomy" id="1073423"/>
    <lineage>
        <taxon>Bacteria</taxon>
        <taxon>Bacillati</taxon>
        <taxon>Bacillota</taxon>
        <taxon>Bacilli</taxon>
        <taxon>Lactobacillales</taxon>
        <taxon>Carnobacteriaceae</taxon>
        <taxon>Carnobacterium</taxon>
    </lineage>
</organism>
<dbReference type="Gene3D" id="1.10.260.40">
    <property type="entry name" value="lambda repressor-like DNA-binding domains"/>
    <property type="match status" value="1"/>
</dbReference>
<accession>A0A1X7MMQ8</accession>
<sequence>MEISHEIKKRRTELNITQEELAERLDVTRAAVSNWEVGRNYPDIQLLLKISDELNISLDQLLRGDKTMVSSIDKKIKKGNFIDKYYIVFLTIVSTTLVGYFSFDNWVSTIIFGVISGGIFGVIIDSIGKSKTIK</sequence>
<evidence type="ECO:0000313" key="5">
    <source>
        <dbReference type="EMBL" id="SMH26109.1"/>
    </source>
</evidence>
<evidence type="ECO:0000256" key="2">
    <source>
        <dbReference type="SAM" id="Phobius"/>
    </source>
</evidence>
<dbReference type="InterPro" id="IPR010982">
    <property type="entry name" value="Lambda_DNA-bd_dom_sf"/>
</dbReference>
<dbReference type="PROSITE" id="PS50943">
    <property type="entry name" value="HTH_CROC1"/>
    <property type="match status" value="1"/>
</dbReference>
<dbReference type="CDD" id="cd00093">
    <property type="entry name" value="HTH_XRE"/>
    <property type="match status" value="1"/>
</dbReference>
<feature type="domain" description="HTH cro/C1-type" evidence="3">
    <location>
        <begin position="7"/>
        <end position="61"/>
    </location>
</feature>
<evidence type="ECO:0000259" key="3">
    <source>
        <dbReference type="PROSITE" id="PS50943"/>
    </source>
</evidence>
<dbReference type="Pfam" id="PF01381">
    <property type="entry name" value="HTH_3"/>
    <property type="match status" value="1"/>
</dbReference>
<keyword evidence="2" id="KW-0812">Transmembrane</keyword>
<dbReference type="PANTHER" id="PTHR46558">
    <property type="entry name" value="TRACRIPTIONAL REGULATORY PROTEIN-RELATED-RELATED"/>
    <property type="match status" value="1"/>
</dbReference>
<evidence type="ECO:0000313" key="8">
    <source>
        <dbReference type="EMBL" id="SMH26127.1"/>
    </source>
</evidence>
<dbReference type="PANTHER" id="PTHR46558:SF15">
    <property type="entry name" value="HELIX-TURN-HELIX DOMAIN PROTEIN"/>
    <property type="match status" value="1"/>
</dbReference>
<dbReference type="STRING" id="1073423.SAMN04488700_0005"/>
<reference evidence="5 9" key="1">
    <citation type="submission" date="2017-04" db="EMBL/GenBank/DDBJ databases">
        <authorList>
            <person name="Afonso C.L."/>
            <person name="Miller P.J."/>
            <person name="Scott M.A."/>
            <person name="Spackman E."/>
            <person name="Goraichik I."/>
            <person name="Dimitrov K.M."/>
            <person name="Suarez D.L."/>
            <person name="Swayne D.E."/>
        </authorList>
    </citation>
    <scope>NUCLEOTIDE SEQUENCE [LARGE SCALE GENOMIC DNA]</scope>
    <source>
        <strain evidence="5 9">LMG26642</strain>
    </source>
</reference>
<dbReference type="EMBL" id="FXBJ01000001">
    <property type="protein sequence ID" value="SMH26103.1"/>
    <property type="molecule type" value="Genomic_DNA"/>
</dbReference>
<keyword evidence="2" id="KW-1133">Transmembrane helix</keyword>
<dbReference type="EMBL" id="FXBJ01000001">
    <property type="protein sequence ID" value="SMH26122.1"/>
    <property type="molecule type" value="Genomic_DNA"/>
</dbReference>
<name>A0A1X7MMQ8_9LACT</name>
<proteinExistence type="predicted"/>
<evidence type="ECO:0000313" key="7">
    <source>
        <dbReference type="EMBL" id="SMH26122.1"/>
    </source>
</evidence>
<dbReference type="EMBL" id="FXBJ01000001">
    <property type="protein sequence ID" value="SMH26127.1"/>
    <property type="molecule type" value="Genomic_DNA"/>
</dbReference>
<dbReference type="EMBL" id="FXBJ01000001">
    <property type="protein sequence ID" value="SMH26109.1"/>
    <property type="molecule type" value="Genomic_DNA"/>
</dbReference>
<dbReference type="InterPro" id="IPR001387">
    <property type="entry name" value="Cro/C1-type_HTH"/>
</dbReference>
<keyword evidence="2" id="KW-0472">Membrane</keyword>